<evidence type="ECO:0000259" key="2">
    <source>
        <dbReference type="Pfam" id="PF13339"/>
    </source>
</evidence>
<organism evidence="3 4">
    <name type="scientific">Sciurus carolinensis</name>
    <name type="common">Eastern gray squirrel</name>
    <dbReference type="NCBI Taxonomy" id="30640"/>
    <lineage>
        <taxon>Eukaryota</taxon>
        <taxon>Metazoa</taxon>
        <taxon>Chordata</taxon>
        <taxon>Craniata</taxon>
        <taxon>Vertebrata</taxon>
        <taxon>Euteleostomi</taxon>
        <taxon>Mammalia</taxon>
        <taxon>Eutheria</taxon>
        <taxon>Euarchontoglires</taxon>
        <taxon>Glires</taxon>
        <taxon>Rodentia</taxon>
        <taxon>Sciuromorpha</taxon>
        <taxon>Sciuridae</taxon>
        <taxon>Sciurinae</taxon>
        <taxon>Sciurini</taxon>
        <taxon>Sciurus</taxon>
    </lineage>
</organism>
<proteinExistence type="predicted"/>
<evidence type="ECO:0000313" key="3">
    <source>
        <dbReference type="EMBL" id="MBZ3889008.1"/>
    </source>
</evidence>
<dbReference type="EMBL" id="JAATJV010428132">
    <property type="protein sequence ID" value="MBZ3889008.1"/>
    <property type="molecule type" value="Genomic_DNA"/>
</dbReference>
<feature type="region of interest" description="Disordered" evidence="1">
    <location>
        <begin position="35"/>
        <end position="189"/>
    </location>
</feature>
<evidence type="ECO:0000256" key="1">
    <source>
        <dbReference type="SAM" id="MobiDB-lite"/>
    </source>
</evidence>
<accession>A0AA41NEP9</accession>
<sequence length="235" mass="25811">MEEATVARVIGRFDEGEDGEGDFLGVGSIRKLASTSLSDTDKRYSGKTTPRKVWKEDHWEQTLPASLDDEIPDEEGSGDGDSEGLGLEESDEDDLSAAEEHNAEVMGRAVWQEGKKSRSHSAKTPGFSFQSISDFGKFAKGMDDLGSSEEEEDEEEESGMEEGDLEEDGEGESEEDRAGDKSSEGDGVVMTFSSVKVSVEVEKGRAMKNQITPWDQLFEGWIKLRKVLLTTNQLP</sequence>
<evidence type="ECO:0000313" key="4">
    <source>
        <dbReference type="Proteomes" id="UP001166674"/>
    </source>
</evidence>
<keyword evidence="4" id="KW-1185">Reference proteome</keyword>
<dbReference type="Proteomes" id="UP001166674">
    <property type="component" value="Unassembled WGS sequence"/>
</dbReference>
<dbReference type="PANTHER" id="PTHR15565:SF0">
    <property type="entry name" value="PROTEIN AATF"/>
    <property type="match status" value="1"/>
</dbReference>
<feature type="compositionally biased region" description="Acidic residues" evidence="1">
    <location>
        <begin position="67"/>
        <end position="97"/>
    </location>
</feature>
<dbReference type="PANTHER" id="PTHR15565">
    <property type="entry name" value="AATF PROTEIN APOPTOSIS ANTAGONIZING TRANSCRIPTION FACTOR"/>
    <property type="match status" value="1"/>
</dbReference>
<dbReference type="AlphaFoldDB" id="A0AA41NEP9"/>
<dbReference type="InterPro" id="IPR025160">
    <property type="entry name" value="AATF"/>
</dbReference>
<comment type="caution">
    <text evidence="3">The sequence shown here is derived from an EMBL/GenBank/DDBJ whole genome shotgun (WGS) entry which is preliminary data.</text>
</comment>
<protein>
    <submittedName>
        <fullName evidence="3">Protein AATF</fullName>
    </submittedName>
</protein>
<reference evidence="3" key="1">
    <citation type="submission" date="2020-03" db="EMBL/GenBank/DDBJ databases">
        <title>Studies in the Genomics of Life Span.</title>
        <authorList>
            <person name="Glass D."/>
        </authorList>
    </citation>
    <scope>NUCLEOTIDE SEQUENCE</scope>
    <source>
        <strain evidence="3">SUZIE</strain>
        <tissue evidence="3">Muscle</tissue>
    </source>
</reference>
<feature type="compositionally biased region" description="Acidic residues" evidence="1">
    <location>
        <begin position="146"/>
        <end position="175"/>
    </location>
</feature>
<dbReference type="GO" id="GO:0006357">
    <property type="term" value="P:regulation of transcription by RNA polymerase II"/>
    <property type="evidence" value="ECO:0007669"/>
    <property type="project" value="TreeGrafter"/>
</dbReference>
<gene>
    <name evidence="3" type="ORF">SUZIE_200805</name>
</gene>
<name>A0AA41NEP9_SCICA</name>
<dbReference type="GO" id="GO:0005730">
    <property type="term" value="C:nucleolus"/>
    <property type="evidence" value="ECO:0007669"/>
    <property type="project" value="TreeGrafter"/>
</dbReference>
<dbReference type="InterPro" id="IPR039223">
    <property type="entry name" value="AATF/Bfr2"/>
</dbReference>
<dbReference type="Pfam" id="PF13339">
    <property type="entry name" value="AATF-Che1"/>
    <property type="match status" value="1"/>
</dbReference>
<feature type="domain" description="AATF leucine zipper-containing" evidence="2">
    <location>
        <begin position="200"/>
        <end position="235"/>
    </location>
</feature>